<reference evidence="1" key="1">
    <citation type="submission" date="2023-07" db="EMBL/GenBank/DDBJ databases">
        <title>Black Yeasts Isolated from many extreme environments.</title>
        <authorList>
            <person name="Coleine C."/>
            <person name="Stajich J.E."/>
            <person name="Selbmann L."/>
        </authorList>
    </citation>
    <scope>NUCLEOTIDE SEQUENCE</scope>
    <source>
        <strain evidence="1">CCFEE 5714</strain>
    </source>
</reference>
<gene>
    <name evidence="1" type="ORF">LTR37_001677</name>
</gene>
<evidence type="ECO:0000313" key="1">
    <source>
        <dbReference type="EMBL" id="KAK3723425.1"/>
    </source>
</evidence>
<sequence length="279" mass="31471">MPLPDVWSPFEAEFEAVYQSEKERSERRMRSMHTSGPARTDLNSVQPEGTEMVPTGTGAPFSDGQGVLTSIEGAGEMSLSQEQRLPPKSRASPEKRKSPEKQGHRKSSRKPGQKSVRESMKGEGTQQPDFSEAELAEDLSTFRLLRPDATAQQPEDKYLQVQDLSLEKQQSLKDWWAFLQQKNPADFKRWWNGSQTKSKCCGCRIISKSDSAWPDGSYRCRTCEKPKGDMRRPCLRLIASDNGGRIVEVMPEQGRVLKQWLQSSVTMANLFHLDGHPSV</sequence>
<protein>
    <submittedName>
        <fullName evidence="1">Uncharacterized protein</fullName>
    </submittedName>
</protein>
<name>A0ACC3NUX8_9PEZI</name>
<accession>A0ACC3NUX8</accession>
<dbReference type="EMBL" id="JAUTXU010000009">
    <property type="protein sequence ID" value="KAK3723425.1"/>
    <property type="molecule type" value="Genomic_DNA"/>
</dbReference>
<proteinExistence type="predicted"/>
<evidence type="ECO:0000313" key="2">
    <source>
        <dbReference type="Proteomes" id="UP001281147"/>
    </source>
</evidence>
<keyword evidence="2" id="KW-1185">Reference proteome</keyword>
<dbReference type="Proteomes" id="UP001281147">
    <property type="component" value="Unassembled WGS sequence"/>
</dbReference>
<organism evidence="1 2">
    <name type="scientific">Vermiconidia calcicola</name>
    <dbReference type="NCBI Taxonomy" id="1690605"/>
    <lineage>
        <taxon>Eukaryota</taxon>
        <taxon>Fungi</taxon>
        <taxon>Dikarya</taxon>
        <taxon>Ascomycota</taxon>
        <taxon>Pezizomycotina</taxon>
        <taxon>Dothideomycetes</taxon>
        <taxon>Dothideomycetidae</taxon>
        <taxon>Mycosphaerellales</taxon>
        <taxon>Extremaceae</taxon>
        <taxon>Vermiconidia</taxon>
    </lineage>
</organism>
<comment type="caution">
    <text evidence="1">The sequence shown here is derived from an EMBL/GenBank/DDBJ whole genome shotgun (WGS) entry which is preliminary data.</text>
</comment>